<keyword evidence="8" id="KW-0902">Two-component regulatory system</keyword>
<comment type="catalytic activity">
    <reaction evidence="1">
        <text>ATP + protein L-histidine = ADP + protein N-phospho-L-histidine.</text>
        <dbReference type="EC" id="2.7.13.3"/>
    </reaction>
</comment>
<dbReference type="Proteomes" id="UP000194360">
    <property type="component" value="Unassembled WGS sequence"/>
</dbReference>
<feature type="transmembrane region" description="Helical" evidence="10">
    <location>
        <begin position="150"/>
        <end position="168"/>
    </location>
</feature>
<dbReference type="InterPro" id="IPR011712">
    <property type="entry name" value="Sig_transdc_His_kin_sub3_dim/P"/>
</dbReference>
<feature type="transmembrane region" description="Helical" evidence="10">
    <location>
        <begin position="26"/>
        <end position="52"/>
    </location>
</feature>
<feature type="transmembrane region" description="Helical" evidence="10">
    <location>
        <begin position="112"/>
        <end position="138"/>
    </location>
</feature>
<dbReference type="GO" id="GO:0000155">
    <property type="term" value="F:phosphorelay sensor kinase activity"/>
    <property type="evidence" value="ECO:0007669"/>
    <property type="project" value="InterPro"/>
</dbReference>
<keyword evidence="14" id="KW-1185">Reference proteome</keyword>
<feature type="region of interest" description="Disordered" evidence="9">
    <location>
        <begin position="377"/>
        <end position="409"/>
    </location>
</feature>
<dbReference type="GO" id="GO:0016020">
    <property type="term" value="C:membrane"/>
    <property type="evidence" value="ECO:0007669"/>
    <property type="project" value="InterPro"/>
</dbReference>
<evidence type="ECO:0000256" key="2">
    <source>
        <dbReference type="ARBA" id="ARBA00012438"/>
    </source>
</evidence>
<proteinExistence type="predicted"/>
<dbReference type="SUPFAM" id="SSF55874">
    <property type="entry name" value="ATPase domain of HSP90 chaperone/DNA topoisomerase II/histidine kinase"/>
    <property type="match status" value="1"/>
</dbReference>
<organism evidence="13 14">
    <name type="scientific">Pseudonocardia autotrophica</name>
    <name type="common">Amycolata autotrophica</name>
    <name type="synonym">Nocardia autotrophica</name>
    <dbReference type="NCBI Taxonomy" id="2074"/>
    <lineage>
        <taxon>Bacteria</taxon>
        <taxon>Bacillati</taxon>
        <taxon>Actinomycetota</taxon>
        <taxon>Actinomycetes</taxon>
        <taxon>Pseudonocardiales</taxon>
        <taxon>Pseudonocardiaceae</taxon>
        <taxon>Pseudonocardia</taxon>
    </lineage>
</organism>
<feature type="domain" description="Putative sensor" evidence="12">
    <location>
        <begin position="23"/>
        <end position="175"/>
    </location>
</feature>
<name>A0A1Y2MKF9_PSEAH</name>
<evidence type="ECO:0000259" key="12">
    <source>
        <dbReference type="Pfam" id="PF13796"/>
    </source>
</evidence>
<keyword evidence="7" id="KW-0067">ATP-binding</keyword>
<dbReference type="GO" id="GO:0046983">
    <property type="term" value="F:protein dimerization activity"/>
    <property type="evidence" value="ECO:0007669"/>
    <property type="project" value="InterPro"/>
</dbReference>
<dbReference type="STRING" id="2074.BG845_06027"/>
<keyword evidence="10" id="KW-0812">Transmembrane</keyword>
<evidence type="ECO:0000256" key="1">
    <source>
        <dbReference type="ARBA" id="ARBA00000085"/>
    </source>
</evidence>
<dbReference type="EC" id="2.7.13.3" evidence="2"/>
<keyword evidence="10" id="KW-1133">Transmembrane helix</keyword>
<protein>
    <recommendedName>
        <fullName evidence="2">histidine kinase</fullName>
        <ecNumber evidence="2">2.7.13.3</ecNumber>
    </recommendedName>
</protein>
<dbReference type="Pfam" id="PF13796">
    <property type="entry name" value="Sensor"/>
    <property type="match status" value="1"/>
</dbReference>
<reference evidence="13 14" key="1">
    <citation type="submission" date="2016-09" db="EMBL/GenBank/DDBJ databases">
        <title>Pseudonocardia autotrophica DSM535, a candidate organism with high potential of specific P450 cytochromes.</title>
        <authorList>
            <person name="Grumaz C."/>
            <person name="Vainshtein Y."/>
            <person name="Kirstahler P."/>
            <person name="Sohn K."/>
        </authorList>
    </citation>
    <scope>NUCLEOTIDE SEQUENCE [LARGE SCALE GENOMIC DNA]</scope>
    <source>
        <strain evidence="13 14">DSM 535</strain>
    </source>
</reference>
<evidence type="ECO:0000256" key="7">
    <source>
        <dbReference type="ARBA" id="ARBA00022840"/>
    </source>
</evidence>
<keyword evidence="6 13" id="KW-0418">Kinase</keyword>
<evidence type="ECO:0000256" key="9">
    <source>
        <dbReference type="SAM" id="MobiDB-lite"/>
    </source>
</evidence>
<evidence type="ECO:0000256" key="8">
    <source>
        <dbReference type="ARBA" id="ARBA00023012"/>
    </source>
</evidence>
<feature type="compositionally biased region" description="Low complexity" evidence="9">
    <location>
        <begin position="394"/>
        <end position="409"/>
    </location>
</feature>
<evidence type="ECO:0000256" key="10">
    <source>
        <dbReference type="SAM" id="Phobius"/>
    </source>
</evidence>
<sequence length="409" mass="43040">MGHDGPVLWRIGTGLAGIGRLVLSGVAAALLLVLLLIGVVLLPVLGLGVPVLRGTRELVGRLAGAERRWAGTMLGTGIDEPPDADPGIDEPPSRHRFLRTQRRRTFRRQLGWLAWETVAAVTVVLLVCVVLMSASLMVGSAAPVLLLPGYALLVPPLLAMHPICLLLAGMSRRLLGARPDELLAHRVAELARSRTETVEAQDALIRRVERDLHDGTQAHVVATGMTIGLARSVLRADPARADELLAEAERTLTQALQELRTTVRGIRPPVLAERGLADAVRALCLRSRVPVEQHVDVPALAPTVETAVYFALAEALTNVNRHSGAEHARLTLCHSDGAVHAGLVDDGTGGAAATPGGGLDGIRTRLGALDGRVEITSPGGGPTEIRMEVPCEPSSPRISPSSGTGSSVS</sequence>
<keyword evidence="10" id="KW-0472">Membrane</keyword>
<dbReference type="PANTHER" id="PTHR24421">
    <property type="entry name" value="NITRATE/NITRITE SENSOR PROTEIN NARX-RELATED"/>
    <property type="match status" value="1"/>
</dbReference>
<dbReference type="AlphaFoldDB" id="A0A1Y2MKF9"/>
<evidence type="ECO:0000256" key="3">
    <source>
        <dbReference type="ARBA" id="ARBA00022553"/>
    </source>
</evidence>
<dbReference type="InterPro" id="IPR036890">
    <property type="entry name" value="HATPase_C_sf"/>
</dbReference>
<keyword evidence="4 13" id="KW-0808">Transferase</keyword>
<feature type="domain" description="Signal transduction histidine kinase subgroup 3 dimerisation and phosphoacceptor" evidence="11">
    <location>
        <begin position="206"/>
        <end position="271"/>
    </location>
</feature>
<dbReference type="InterPro" id="IPR025828">
    <property type="entry name" value="Put_sensor_dom"/>
</dbReference>
<accession>A0A1Y2MKF9</accession>
<dbReference type="PANTHER" id="PTHR24421:SF10">
    <property type="entry name" value="NITRATE_NITRITE SENSOR PROTEIN NARQ"/>
    <property type="match status" value="1"/>
</dbReference>
<dbReference type="Pfam" id="PF07730">
    <property type="entry name" value="HisKA_3"/>
    <property type="match status" value="1"/>
</dbReference>
<evidence type="ECO:0000256" key="4">
    <source>
        <dbReference type="ARBA" id="ARBA00022679"/>
    </source>
</evidence>
<dbReference type="InterPro" id="IPR050482">
    <property type="entry name" value="Sensor_HK_TwoCompSys"/>
</dbReference>
<dbReference type="Gene3D" id="3.30.565.10">
    <property type="entry name" value="Histidine kinase-like ATPase, C-terminal domain"/>
    <property type="match status" value="1"/>
</dbReference>
<gene>
    <name evidence="13" type="primary">liaS_12</name>
    <name evidence="13" type="ORF">BG845_06027</name>
</gene>
<keyword evidence="5" id="KW-0547">Nucleotide-binding</keyword>
<evidence type="ECO:0000256" key="6">
    <source>
        <dbReference type="ARBA" id="ARBA00022777"/>
    </source>
</evidence>
<evidence type="ECO:0000313" key="14">
    <source>
        <dbReference type="Proteomes" id="UP000194360"/>
    </source>
</evidence>
<keyword evidence="3" id="KW-0597">Phosphoprotein</keyword>
<dbReference type="EMBL" id="MIGB01000051">
    <property type="protein sequence ID" value="OSY35489.1"/>
    <property type="molecule type" value="Genomic_DNA"/>
</dbReference>
<evidence type="ECO:0000313" key="13">
    <source>
        <dbReference type="EMBL" id="OSY35489.1"/>
    </source>
</evidence>
<dbReference type="Gene3D" id="1.20.5.1930">
    <property type="match status" value="1"/>
</dbReference>
<comment type="caution">
    <text evidence="13">The sequence shown here is derived from an EMBL/GenBank/DDBJ whole genome shotgun (WGS) entry which is preliminary data.</text>
</comment>
<evidence type="ECO:0000259" key="11">
    <source>
        <dbReference type="Pfam" id="PF07730"/>
    </source>
</evidence>
<evidence type="ECO:0000256" key="5">
    <source>
        <dbReference type="ARBA" id="ARBA00022741"/>
    </source>
</evidence>
<dbReference type="GO" id="GO:0005524">
    <property type="term" value="F:ATP binding"/>
    <property type="evidence" value="ECO:0007669"/>
    <property type="project" value="UniProtKB-KW"/>
</dbReference>